<dbReference type="Gene3D" id="1.25.40.10">
    <property type="entry name" value="Tetratricopeptide repeat domain"/>
    <property type="match status" value="1"/>
</dbReference>
<dbReference type="InterPro" id="IPR006597">
    <property type="entry name" value="Sel1-like"/>
</dbReference>
<evidence type="ECO:0000313" key="2">
    <source>
        <dbReference type="Proteomes" id="UP000503505"/>
    </source>
</evidence>
<dbReference type="InterPro" id="IPR011990">
    <property type="entry name" value="TPR-like_helical_dom_sf"/>
</dbReference>
<organism evidence="1 2">
    <name type="scientific">Acinetobacter schindleri</name>
    <dbReference type="NCBI Taxonomy" id="108981"/>
    <lineage>
        <taxon>Bacteria</taxon>
        <taxon>Pseudomonadati</taxon>
        <taxon>Pseudomonadota</taxon>
        <taxon>Gammaproteobacteria</taxon>
        <taxon>Moraxellales</taxon>
        <taxon>Moraxellaceae</taxon>
        <taxon>Acinetobacter</taxon>
    </lineage>
</organism>
<proteinExistence type="predicted"/>
<protein>
    <submittedName>
        <fullName evidence="1">Sel1 repeat family protein</fullName>
    </submittedName>
</protein>
<dbReference type="AlphaFoldDB" id="A0AAE6WUF2"/>
<evidence type="ECO:0000313" key="1">
    <source>
        <dbReference type="EMBL" id="QIC66152.1"/>
    </source>
</evidence>
<accession>A0AAE6WUF2</accession>
<name>A0AAE6WUF2_9GAMM</name>
<dbReference type="EMBL" id="CP044463">
    <property type="protein sequence ID" value="QIC66152.1"/>
    <property type="molecule type" value="Genomic_DNA"/>
</dbReference>
<dbReference type="SUPFAM" id="SSF81901">
    <property type="entry name" value="HCP-like"/>
    <property type="match status" value="1"/>
</dbReference>
<sequence>MLKKIINFLFSCNDPPIPFIEEQPSEADTYYLQALQYESLCMTLQQLQAVPEISQRLTPKHIYQRNAVWNYLSAGLRGHMEAQYRLGVYYLHGKLGLDQNDEQARLWLDKARQQNHSKAAQLLSEIES</sequence>
<dbReference type="Proteomes" id="UP000503505">
    <property type="component" value="Chromosome"/>
</dbReference>
<dbReference type="SMART" id="SM00671">
    <property type="entry name" value="SEL1"/>
    <property type="match status" value="1"/>
</dbReference>
<dbReference type="RefSeq" id="WP_004896294.1">
    <property type="nucleotide sequence ID" value="NZ_BCMD01000001.1"/>
</dbReference>
<dbReference type="Pfam" id="PF08238">
    <property type="entry name" value="Sel1"/>
    <property type="match status" value="1"/>
</dbReference>
<dbReference type="KEGG" id="asj:AsACE_CH02618"/>
<reference evidence="1 2" key="1">
    <citation type="submission" date="2019-09" db="EMBL/GenBank/DDBJ databases">
        <title>Non-baumannii Acinetobacter spp. carrying blaNDM-1 isolated in China.</title>
        <authorList>
            <person name="Cui C."/>
            <person name="Chen C."/>
            <person name="Sun J."/>
            <person name="Liu Y."/>
        </authorList>
    </citation>
    <scope>NUCLEOTIDE SEQUENCE [LARGE SCALE GENOMIC DNA]</scope>
    <source>
        <strain evidence="1 2">HZE23-1</strain>
    </source>
</reference>
<gene>
    <name evidence="1" type="ORF">FSC10_01645</name>
</gene>